<accession>A0A1T5NYU5</accession>
<dbReference type="Proteomes" id="UP000190166">
    <property type="component" value="Unassembled WGS sequence"/>
</dbReference>
<dbReference type="AlphaFoldDB" id="A0A1T5NYU5"/>
<gene>
    <name evidence="1" type="ORF">SAMN05660461_3131</name>
</gene>
<protein>
    <submittedName>
        <fullName evidence="1">Uncharacterized protein</fullName>
    </submittedName>
</protein>
<sequence>MNDRAHILKRWTLVCFLLCLQLATGVLPSFAAHRHYFLLPDLHKQQVEQDRLLSLVNKIPVHLEADDEGTEVWHITKHRRKTRWYLSAAAPQVSTATRIVYLDADNTARSIYIPENKTGEYGRQKSFRPAYYSFLFRFTPF</sequence>
<dbReference type="RefSeq" id="WP_079470418.1">
    <property type="nucleotide sequence ID" value="NZ_FUZZ01000002.1"/>
</dbReference>
<dbReference type="STRING" id="393003.SAMN05660461_3131"/>
<proteinExistence type="predicted"/>
<name>A0A1T5NYU5_9BACT</name>
<reference evidence="1 2" key="1">
    <citation type="submission" date="2017-02" db="EMBL/GenBank/DDBJ databases">
        <authorList>
            <person name="Peterson S.W."/>
        </authorList>
    </citation>
    <scope>NUCLEOTIDE SEQUENCE [LARGE SCALE GENOMIC DNA]</scope>
    <source>
        <strain evidence="1 2">DSM 18108</strain>
    </source>
</reference>
<organism evidence="1 2">
    <name type="scientific">Chitinophaga ginsengisegetis</name>
    <dbReference type="NCBI Taxonomy" id="393003"/>
    <lineage>
        <taxon>Bacteria</taxon>
        <taxon>Pseudomonadati</taxon>
        <taxon>Bacteroidota</taxon>
        <taxon>Chitinophagia</taxon>
        <taxon>Chitinophagales</taxon>
        <taxon>Chitinophagaceae</taxon>
        <taxon>Chitinophaga</taxon>
    </lineage>
</organism>
<keyword evidence="2" id="KW-1185">Reference proteome</keyword>
<dbReference type="EMBL" id="FUZZ01000002">
    <property type="protein sequence ID" value="SKD05557.1"/>
    <property type="molecule type" value="Genomic_DNA"/>
</dbReference>
<evidence type="ECO:0000313" key="2">
    <source>
        <dbReference type="Proteomes" id="UP000190166"/>
    </source>
</evidence>
<evidence type="ECO:0000313" key="1">
    <source>
        <dbReference type="EMBL" id="SKD05557.1"/>
    </source>
</evidence>